<dbReference type="PANTHER" id="PTHR31962">
    <property type="entry name" value="SPHINGOLIPID LONG CHAIN BASE-RESPONSIVE PROTEIN PIL1"/>
    <property type="match status" value="1"/>
</dbReference>
<feature type="compositionally biased region" description="Polar residues" evidence="2">
    <location>
        <begin position="156"/>
        <end position="166"/>
    </location>
</feature>
<dbReference type="InterPro" id="IPR027267">
    <property type="entry name" value="AH/BAR_dom_sf"/>
</dbReference>
<evidence type="ECO:0000313" key="4">
    <source>
        <dbReference type="Proteomes" id="UP000054516"/>
    </source>
</evidence>
<feature type="coiled-coil region" evidence="1">
    <location>
        <begin position="9"/>
        <end position="36"/>
    </location>
</feature>
<dbReference type="PANTHER" id="PTHR31962:SF4">
    <property type="entry name" value="PRIMARY COMPONENT OF EISOSOMES (EUROFUNG)"/>
    <property type="match status" value="1"/>
</dbReference>
<dbReference type="OrthoDB" id="5599269at2759"/>
<dbReference type="GO" id="GO:0070941">
    <property type="term" value="P:eisosome assembly"/>
    <property type="evidence" value="ECO:0007669"/>
    <property type="project" value="TreeGrafter"/>
</dbReference>
<accession>A0A1W2TGT4</accession>
<dbReference type="Pfam" id="PF13805">
    <property type="entry name" value="Pil1"/>
    <property type="match status" value="1"/>
</dbReference>
<reference evidence="3" key="1">
    <citation type="submission" date="2016-03" db="EMBL/GenBank/DDBJ databases">
        <title>Draft genome sequence of Rosellinia necatrix.</title>
        <authorList>
            <person name="Kanematsu S."/>
        </authorList>
    </citation>
    <scope>NUCLEOTIDE SEQUENCE [LARGE SCALE GENOMIC DNA]</scope>
    <source>
        <strain evidence="3">W97</strain>
    </source>
</reference>
<evidence type="ECO:0000256" key="1">
    <source>
        <dbReference type="SAM" id="Coils"/>
    </source>
</evidence>
<evidence type="ECO:0000313" key="3">
    <source>
        <dbReference type="EMBL" id="GAP87329.2"/>
    </source>
</evidence>
<dbReference type="GO" id="GO:0036286">
    <property type="term" value="C:eisosome filament"/>
    <property type="evidence" value="ECO:0007669"/>
    <property type="project" value="TreeGrafter"/>
</dbReference>
<dbReference type="AlphaFoldDB" id="A0A1W2TGT4"/>
<keyword evidence="4" id="KW-1185">Reference proteome</keyword>
<dbReference type="GO" id="GO:0006897">
    <property type="term" value="P:endocytosis"/>
    <property type="evidence" value="ECO:0007669"/>
    <property type="project" value="TreeGrafter"/>
</dbReference>
<feature type="region of interest" description="Disordered" evidence="2">
    <location>
        <begin position="94"/>
        <end position="166"/>
    </location>
</feature>
<sequence>MKEPQSTKLVILEQELVRAEAENLVAEAQLTNITRKKLREAYDAEFVAVIERAEKQIILARHGQRILSLLDDTPVTPGDARRVYEHGSAARQVLNDAEDDLKSWEMNRGREHIGDEVMNPGMDSRIPQAGEDSPESGAAGTSTNQAPEAGNEEYASASSSPSRDQR</sequence>
<dbReference type="InterPro" id="IPR028245">
    <property type="entry name" value="PIL1/LSP1"/>
</dbReference>
<dbReference type="GO" id="GO:0008289">
    <property type="term" value="F:lipid binding"/>
    <property type="evidence" value="ECO:0007669"/>
    <property type="project" value="TreeGrafter"/>
</dbReference>
<organism evidence="3">
    <name type="scientific">Rosellinia necatrix</name>
    <name type="common">White root-rot fungus</name>
    <dbReference type="NCBI Taxonomy" id="77044"/>
    <lineage>
        <taxon>Eukaryota</taxon>
        <taxon>Fungi</taxon>
        <taxon>Dikarya</taxon>
        <taxon>Ascomycota</taxon>
        <taxon>Pezizomycotina</taxon>
        <taxon>Sordariomycetes</taxon>
        <taxon>Xylariomycetidae</taxon>
        <taxon>Xylariales</taxon>
        <taxon>Xylariaceae</taxon>
        <taxon>Rosellinia</taxon>
    </lineage>
</organism>
<gene>
    <name evidence="3" type="ORF">SAMD00023353_2700840</name>
</gene>
<protein>
    <submittedName>
        <fullName evidence="3">Putative sphingolipid long chain base-responsive protein LSP1</fullName>
    </submittedName>
</protein>
<feature type="compositionally biased region" description="Basic and acidic residues" evidence="2">
    <location>
        <begin position="100"/>
        <end position="115"/>
    </location>
</feature>
<dbReference type="STRING" id="77044.A0A1W2TGT4"/>
<name>A0A1W2TGT4_ROSNE</name>
<keyword evidence="1" id="KW-0175">Coiled coil</keyword>
<dbReference type="Proteomes" id="UP000054516">
    <property type="component" value="Unassembled WGS sequence"/>
</dbReference>
<dbReference type="EMBL" id="DF977472">
    <property type="protein sequence ID" value="GAP87329.2"/>
    <property type="molecule type" value="Genomic_DNA"/>
</dbReference>
<dbReference type="Gene3D" id="1.20.1270.60">
    <property type="entry name" value="Arfaptin homology (AH) domain/BAR domain"/>
    <property type="match status" value="1"/>
</dbReference>
<evidence type="ECO:0000256" key="2">
    <source>
        <dbReference type="SAM" id="MobiDB-lite"/>
    </source>
</evidence>
<proteinExistence type="predicted"/>
<dbReference type="GO" id="GO:0005886">
    <property type="term" value="C:plasma membrane"/>
    <property type="evidence" value="ECO:0007669"/>
    <property type="project" value="TreeGrafter"/>
</dbReference>